<accession>A0A5C5GIP7</accession>
<evidence type="ECO:0000256" key="4">
    <source>
        <dbReference type="ARBA" id="ARBA00022490"/>
    </source>
</evidence>
<comment type="caution">
    <text evidence="11">The sequence shown here is derived from an EMBL/GenBank/DDBJ whole genome shotgun (WGS) entry which is preliminary data.</text>
</comment>
<evidence type="ECO:0000256" key="10">
    <source>
        <dbReference type="ARBA" id="ARBA00032441"/>
    </source>
</evidence>
<keyword evidence="11" id="KW-0808">Transferase</keyword>
<evidence type="ECO:0000256" key="9">
    <source>
        <dbReference type="ARBA" id="ARBA00022842"/>
    </source>
</evidence>
<dbReference type="GO" id="GO:0005524">
    <property type="term" value="F:ATP binding"/>
    <property type="evidence" value="ECO:0007669"/>
    <property type="project" value="UniProtKB-KW"/>
</dbReference>
<dbReference type="PANTHER" id="PTHR33540">
    <property type="entry name" value="TRNA THREONYLCARBAMOYLADENOSINE BIOSYNTHESIS PROTEIN TSAE"/>
    <property type="match status" value="1"/>
</dbReference>
<name>A0A5C5GIP7_9RHOB</name>
<keyword evidence="8" id="KW-0067">ATP-binding</keyword>
<sequence>MSSRTLTIALPRLADTERLASRIAPLLMPGDAVLLSGPIGAGKSAFARALIRSRLGDPDVEVPSPTYTLVQTYSDGADEIWHCDLYRTGDTSELVELGLDAAFAEAITLIEWPDRLGEMAPADALQLAFAVEHAGHSVTAELTDTWSGRLEDLLARS</sequence>
<evidence type="ECO:0000256" key="8">
    <source>
        <dbReference type="ARBA" id="ARBA00022840"/>
    </source>
</evidence>
<evidence type="ECO:0000313" key="12">
    <source>
        <dbReference type="Proteomes" id="UP000314011"/>
    </source>
</evidence>
<comment type="similarity">
    <text evidence="2">Belongs to the TsaE family.</text>
</comment>
<dbReference type="CDD" id="cd02019">
    <property type="entry name" value="NK"/>
    <property type="match status" value="1"/>
</dbReference>
<keyword evidence="9" id="KW-0460">Magnesium</keyword>
<dbReference type="GO" id="GO:0002949">
    <property type="term" value="P:tRNA threonylcarbamoyladenosine modification"/>
    <property type="evidence" value="ECO:0007669"/>
    <property type="project" value="InterPro"/>
</dbReference>
<evidence type="ECO:0000313" key="11">
    <source>
        <dbReference type="EMBL" id="TNY34094.1"/>
    </source>
</evidence>
<dbReference type="InterPro" id="IPR027417">
    <property type="entry name" value="P-loop_NTPase"/>
</dbReference>
<evidence type="ECO:0000256" key="1">
    <source>
        <dbReference type="ARBA" id="ARBA00004496"/>
    </source>
</evidence>
<organism evidence="11 12">
    <name type="scientific">Pelagovum pacificum</name>
    <dbReference type="NCBI Taxonomy" id="2588711"/>
    <lineage>
        <taxon>Bacteria</taxon>
        <taxon>Pseudomonadati</taxon>
        <taxon>Pseudomonadota</taxon>
        <taxon>Alphaproteobacteria</taxon>
        <taxon>Rhodobacterales</taxon>
        <taxon>Paracoccaceae</taxon>
        <taxon>Pelagovum</taxon>
    </lineage>
</organism>
<evidence type="ECO:0000256" key="3">
    <source>
        <dbReference type="ARBA" id="ARBA00019010"/>
    </source>
</evidence>
<evidence type="ECO:0000256" key="5">
    <source>
        <dbReference type="ARBA" id="ARBA00022694"/>
    </source>
</evidence>
<dbReference type="AlphaFoldDB" id="A0A5C5GIP7"/>
<dbReference type="GO" id="GO:0005737">
    <property type="term" value="C:cytoplasm"/>
    <property type="evidence" value="ECO:0007669"/>
    <property type="project" value="UniProtKB-SubCell"/>
</dbReference>
<dbReference type="InterPro" id="IPR003442">
    <property type="entry name" value="T6A_TsaE"/>
</dbReference>
<gene>
    <name evidence="11" type="primary">tsaE</name>
    <name evidence="11" type="ORF">FHY64_12775</name>
</gene>
<keyword evidence="6" id="KW-0479">Metal-binding</keyword>
<dbReference type="Gene3D" id="3.40.50.300">
    <property type="entry name" value="P-loop containing nucleotide triphosphate hydrolases"/>
    <property type="match status" value="1"/>
</dbReference>
<dbReference type="GO" id="GO:0016740">
    <property type="term" value="F:transferase activity"/>
    <property type="evidence" value="ECO:0007669"/>
    <property type="project" value="UniProtKB-KW"/>
</dbReference>
<keyword evidence="5" id="KW-0819">tRNA processing</keyword>
<evidence type="ECO:0000256" key="2">
    <source>
        <dbReference type="ARBA" id="ARBA00007599"/>
    </source>
</evidence>
<keyword evidence="4" id="KW-0963">Cytoplasm</keyword>
<dbReference type="PANTHER" id="PTHR33540:SF2">
    <property type="entry name" value="TRNA THREONYLCARBAMOYLADENOSINE BIOSYNTHESIS PROTEIN TSAE"/>
    <property type="match status" value="1"/>
</dbReference>
<evidence type="ECO:0000256" key="7">
    <source>
        <dbReference type="ARBA" id="ARBA00022741"/>
    </source>
</evidence>
<keyword evidence="7" id="KW-0547">Nucleotide-binding</keyword>
<dbReference type="OrthoDB" id="9800307at2"/>
<reference evidence="11 12" key="1">
    <citation type="submission" date="2019-06" db="EMBL/GenBank/DDBJ databases">
        <title>Genome of new Rhodobacteraceae sp. SM1903.</title>
        <authorList>
            <person name="Ren X."/>
        </authorList>
    </citation>
    <scope>NUCLEOTIDE SEQUENCE [LARGE SCALE GENOMIC DNA]</scope>
    <source>
        <strain evidence="11 12">SM1903</strain>
    </source>
</reference>
<proteinExistence type="inferred from homology"/>
<dbReference type="SUPFAM" id="SSF52540">
    <property type="entry name" value="P-loop containing nucleoside triphosphate hydrolases"/>
    <property type="match status" value="1"/>
</dbReference>
<dbReference type="Pfam" id="PF02367">
    <property type="entry name" value="TsaE"/>
    <property type="match status" value="1"/>
</dbReference>
<keyword evidence="12" id="KW-1185">Reference proteome</keyword>
<protein>
    <recommendedName>
        <fullName evidence="3">tRNA threonylcarbamoyladenosine biosynthesis protein TsaE</fullName>
    </recommendedName>
    <alternativeName>
        <fullName evidence="10">t(6)A37 threonylcarbamoyladenosine biosynthesis protein TsaE</fullName>
    </alternativeName>
</protein>
<evidence type="ECO:0000256" key="6">
    <source>
        <dbReference type="ARBA" id="ARBA00022723"/>
    </source>
</evidence>
<dbReference type="NCBIfam" id="TIGR00150">
    <property type="entry name" value="T6A_YjeE"/>
    <property type="match status" value="1"/>
</dbReference>
<dbReference type="GO" id="GO:0046872">
    <property type="term" value="F:metal ion binding"/>
    <property type="evidence" value="ECO:0007669"/>
    <property type="project" value="UniProtKB-KW"/>
</dbReference>
<dbReference type="EMBL" id="VFFF01000001">
    <property type="protein sequence ID" value="TNY34094.1"/>
    <property type="molecule type" value="Genomic_DNA"/>
</dbReference>
<dbReference type="RefSeq" id="WP_140195123.1">
    <property type="nucleotide sequence ID" value="NZ_CP065915.1"/>
</dbReference>
<comment type="subcellular location">
    <subcellularLocation>
        <location evidence="1">Cytoplasm</location>
    </subcellularLocation>
</comment>
<dbReference type="Proteomes" id="UP000314011">
    <property type="component" value="Unassembled WGS sequence"/>
</dbReference>